<proteinExistence type="predicted"/>
<protein>
    <submittedName>
        <fullName evidence="2">Nuclear transport factor 2 family protein</fullName>
    </submittedName>
</protein>
<evidence type="ECO:0000259" key="1">
    <source>
        <dbReference type="Pfam" id="PF12680"/>
    </source>
</evidence>
<dbReference type="Pfam" id="PF12680">
    <property type="entry name" value="SnoaL_2"/>
    <property type="match status" value="1"/>
</dbReference>
<name>A0ABU9HS92_9FLAO</name>
<evidence type="ECO:0000313" key="2">
    <source>
        <dbReference type="EMBL" id="MEL1243045.1"/>
    </source>
</evidence>
<sequence>MNLPQLIQELVNAQNNTDSAAYANLFTENAKVFDEARTHTGKAAIKDWVEKTTAEYKTVMKPLAFEGDNEKGVLKTEVSGTFPGSPFIFTYNFEFDGEKIKSLEIS</sequence>
<dbReference type="SUPFAM" id="SSF54427">
    <property type="entry name" value="NTF2-like"/>
    <property type="match status" value="1"/>
</dbReference>
<organism evidence="2 3">
    <name type="scientific">Flavobacterium arundinis</name>
    <dbReference type="NCBI Taxonomy" id="3139143"/>
    <lineage>
        <taxon>Bacteria</taxon>
        <taxon>Pseudomonadati</taxon>
        <taxon>Bacteroidota</taxon>
        <taxon>Flavobacteriia</taxon>
        <taxon>Flavobacteriales</taxon>
        <taxon>Flavobacteriaceae</taxon>
        <taxon>Flavobacterium</taxon>
    </lineage>
</organism>
<dbReference type="Proteomes" id="UP001464555">
    <property type="component" value="Unassembled WGS sequence"/>
</dbReference>
<dbReference type="Gene3D" id="3.10.450.50">
    <property type="match status" value="1"/>
</dbReference>
<accession>A0ABU9HS92</accession>
<reference evidence="2 3" key="1">
    <citation type="submission" date="2024-04" db="EMBL/GenBank/DDBJ databases">
        <title>Flavobacterium sp. DGU11 16S ribosomal RNA gene Genome sequencing and assembly.</title>
        <authorList>
            <person name="Park S."/>
        </authorList>
    </citation>
    <scope>NUCLEOTIDE SEQUENCE [LARGE SCALE GENOMIC DNA]</scope>
    <source>
        <strain evidence="2 3">DGU11</strain>
    </source>
</reference>
<dbReference type="EMBL" id="JBBYHR010000001">
    <property type="protein sequence ID" value="MEL1243045.1"/>
    <property type="molecule type" value="Genomic_DNA"/>
</dbReference>
<dbReference type="RefSeq" id="WP_341695363.1">
    <property type="nucleotide sequence ID" value="NZ_JBBYHR010000001.1"/>
</dbReference>
<dbReference type="InterPro" id="IPR037401">
    <property type="entry name" value="SnoaL-like"/>
</dbReference>
<gene>
    <name evidence="2" type="ORF">AAEO56_02125</name>
</gene>
<dbReference type="InterPro" id="IPR032710">
    <property type="entry name" value="NTF2-like_dom_sf"/>
</dbReference>
<comment type="caution">
    <text evidence="2">The sequence shown here is derived from an EMBL/GenBank/DDBJ whole genome shotgun (WGS) entry which is preliminary data.</text>
</comment>
<evidence type="ECO:0000313" key="3">
    <source>
        <dbReference type="Proteomes" id="UP001464555"/>
    </source>
</evidence>
<keyword evidence="3" id="KW-1185">Reference proteome</keyword>
<feature type="domain" description="SnoaL-like" evidence="1">
    <location>
        <begin position="7"/>
        <end position="100"/>
    </location>
</feature>